<dbReference type="Proteomes" id="UP001458880">
    <property type="component" value="Unassembled WGS sequence"/>
</dbReference>
<evidence type="ECO:0000313" key="1">
    <source>
        <dbReference type="EMBL" id="KAK9686329.1"/>
    </source>
</evidence>
<accession>A0AAW1IB18</accession>
<organism evidence="1 2">
    <name type="scientific">Popillia japonica</name>
    <name type="common">Japanese beetle</name>
    <dbReference type="NCBI Taxonomy" id="7064"/>
    <lineage>
        <taxon>Eukaryota</taxon>
        <taxon>Metazoa</taxon>
        <taxon>Ecdysozoa</taxon>
        <taxon>Arthropoda</taxon>
        <taxon>Hexapoda</taxon>
        <taxon>Insecta</taxon>
        <taxon>Pterygota</taxon>
        <taxon>Neoptera</taxon>
        <taxon>Endopterygota</taxon>
        <taxon>Coleoptera</taxon>
        <taxon>Polyphaga</taxon>
        <taxon>Scarabaeiformia</taxon>
        <taxon>Scarabaeidae</taxon>
        <taxon>Rutelinae</taxon>
        <taxon>Popillia</taxon>
    </lineage>
</organism>
<gene>
    <name evidence="1" type="ORF">QE152_g37276</name>
</gene>
<dbReference type="AlphaFoldDB" id="A0AAW1IB18"/>
<protein>
    <submittedName>
        <fullName evidence="1">Uncharacterized protein</fullName>
    </submittedName>
</protein>
<keyword evidence="2" id="KW-1185">Reference proteome</keyword>
<dbReference type="EMBL" id="JASPKY010000714">
    <property type="protein sequence ID" value="KAK9686329.1"/>
    <property type="molecule type" value="Genomic_DNA"/>
</dbReference>
<sequence length="105" mass="12513">MSRLDPRRPLTSTELTHLAENIEDVVIQMKKQKRIMQNGIKKNLIHQMNWIDGELDCFFGVPIKAGGLRCRKESTREMWTRDSSIRHPFFVQLYLQTDLKKYQYT</sequence>
<proteinExistence type="predicted"/>
<comment type="caution">
    <text evidence="1">The sequence shown here is derived from an EMBL/GenBank/DDBJ whole genome shotgun (WGS) entry which is preliminary data.</text>
</comment>
<name>A0AAW1IB18_POPJA</name>
<reference evidence="1 2" key="1">
    <citation type="journal article" date="2024" name="BMC Genomics">
        <title>De novo assembly and annotation of Popillia japonica's genome with initial clues to its potential as an invasive pest.</title>
        <authorList>
            <person name="Cucini C."/>
            <person name="Boschi S."/>
            <person name="Funari R."/>
            <person name="Cardaioli E."/>
            <person name="Iannotti N."/>
            <person name="Marturano G."/>
            <person name="Paoli F."/>
            <person name="Bruttini M."/>
            <person name="Carapelli A."/>
            <person name="Frati F."/>
            <person name="Nardi F."/>
        </authorList>
    </citation>
    <scope>NUCLEOTIDE SEQUENCE [LARGE SCALE GENOMIC DNA]</scope>
    <source>
        <strain evidence="1">DMR45628</strain>
    </source>
</reference>
<evidence type="ECO:0000313" key="2">
    <source>
        <dbReference type="Proteomes" id="UP001458880"/>
    </source>
</evidence>